<dbReference type="Gene3D" id="3.40.50.300">
    <property type="entry name" value="P-loop containing nucleotide triphosphate hydrolases"/>
    <property type="match status" value="1"/>
</dbReference>
<sequence>MKLIKYRVTNFRSVKDSGDIEAGDVAALIGVNESGKTNLLLPLWKLNPAREGEIQPTSDYPKTMFADVRDKPGRFRFISADFDATSLSARLVESTNLDASQLKIVRVDRYFDGQYEISFPLYVPETTVTALDMRHELTSLSTALKQTEALKSEESLKLTLVDAVRELIDSISQDWTAQDLDTAIELLNKLLPEQPAKTSTIVPRVQQTIDVLTGRLSQIRSPAPENIDGVLNLVLNALPKFVYYSNYGNLDSEIYLPHVVQNLERKDLGAKEAAKARTLRVLFSFVRLQPKEILELGRDFKDPSNQNRQPTQDEIAKIAERKRERSILLQSAGTTLTKEFKSWWKQGDYRFRFEADGDHFRIWVSDDRRPEEVELENRSTGLQWFLSFYLVFLVESQGDHEGAILLLDEPGLSLHPLAQRDLSAFFDGLANTNQIIYTTHSPFLVDPDRLDRVRKVYVASDGSTESSPNLRQSGADPAQAGAAYAVYSALNLNVAESLLLGCLPIVVEGASDQHYLTMIKALLIGAGKIKPRRELVFPPAGGTKTLRITASILTGRDETLPVVLLDGDHMGTKLAAELRSSLYNREEAKVISTDEFVEFQGSELEDLIPHQRFVDGVDRVFRAAEQTFSDAALKGKPIVPQVEAWAKREGIELTLGWKVEVAKRVKTVSLSKGISDIDIDLIERWVQLFAKFEPSVD</sequence>
<evidence type="ECO:0000313" key="3">
    <source>
        <dbReference type="EMBL" id="VVE26332.1"/>
    </source>
</evidence>
<evidence type="ECO:0000313" key="4">
    <source>
        <dbReference type="Proteomes" id="UP000035080"/>
    </source>
</evidence>
<dbReference type="PANTHER" id="PTHR43581:SF4">
    <property type="entry name" value="ATP_GTP PHOSPHATASE"/>
    <property type="match status" value="1"/>
</dbReference>
<keyword evidence="3" id="KW-0255">Endonuclease</keyword>
<gene>
    <name evidence="3" type="ORF">PFI31113_03374</name>
    <name evidence="2" type="ORF">PI93_000030</name>
</gene>
<dbReference type="OrthoDB" id="3322489at2"/>
<dbReference type="InterPro" id="IPR041685">
    <property type="entry name" value="AAA_GajA/Old/RecF-like"/>
</dbReference>
<evidence type="ECO:0000313" key="2">
    <source>
        <dbReference type="EMBL" id="QHF11212.1"/>
    </source>
</evidence>
<protein>
    <submittedName>
        <fullName evidence="2">AAA family ATPase</fullName>
    </submittedName>
    <submittedName>
        <fullName evidence="3">ATP-dependent OLD family endonuclease</fullName>
    </submittedName>
</protein>
<proteinExistence type="predicted"/>
<keyword evidence="4" id="KW-1185">Reference proteome</keyword>
<dbReference type="AlphaFoldDB" id="A0A5E4WNA4"/>
<dbReference type="GO" id="GO:0004519">
    <property type="term" value="F:endonuclease activity"/>
    <property type="evidence" value="ECO:0007669"/>
    <property type="project" value="UniProtKB-KW"/>
</dbReference>
<evidence type="ECO:0000259" key="1">
    <source>
        <dbReference type="Pfam" id="PF13175"/>
    </source>
</evidence>
<dbReference type="Proteomes" id="UP000035080">
    <property type="component" value="Chromosome"/>
</dbReference>
<reference evidence="2 4" key="1">
    <citation type="journal article" date="2015" name="Genome Announc.">
        <title>Genome Sequences of Two Pandoraea pnomenusa Isolates Recovered 11 Months Apart from a Cystic Fibrosis Patient.</title>
        <authorList>
            <person name="Ee R."/>
            <person name="Ambrose M."/>
            <person name="Lazenby J."/>
            <person name="Williams P."/>
            <person name="Chan K.G."/>
            <person name="Roddam L."/>
        </authorList>
    </citation>
    <scope>NUCLEOTIDE SEQUENCE [LARGE SCALE GENOMIC DNA]</scope>
    <source>
        <strain evidence="2 4">6399</strain>
    </source>
</reference>
<reference evidence="2" key="2">
    <citation type="submission" date="2019-07" db="EMBL/GenBank/DDBJ databases">
        <title>Complete Genome Sequences of Clinical Pandoraea fibrosis Isolates.</title>
        <authorList>
            <person name="Pitt M.E."/>
            <person name="Nguyen S.H."/>
            <person name="Duarte T.P.S."/>
            <person name="Roddam L.F."/>
            <person name="Blaskovich M.A.T."/>
            <person name="Cooper M.A."/>
            <person name="Coin L.J.M."/>
        </authorList>
    </citation>
    <scope>NUCLEOTIDE SEQUENCE</scope>
    <source>
        <strain evidence="2">6399</strain>
    </source>
</reference>
<reference evidence="3 5" key="3">
    <citation type="submission" date="2019-08" db="EMBL/GenBank/DDBJ databases">
        <authorList>
            <person name="Peeters C."/>
        </authorList>
    </citation>
    <scope>NUCLEOTIDE SEQUENCE [LARGE SCALE GENOMIC DNA]</scope>
    <source>
        <strain evidence="3 5">LMG 31113</strain>
    </source>
</reference>
<dbReference type="Pfam" id="PF13175">
    <property type="entry name" value="AAA_15"/>
    <property type="match status" value="1"/>
</dbReference>
<dbReference type="EMBL" id="CABPRW010000007">
    <property type="protein sequence ID" value="VVE26332.1"/>
    <property type="molecule type" value="Genomic_DNA"/>
</dbReference>
<keyword evidence="3" id="KW-0378">Hydrolase</keyword>
<dbReference type="InterPro" id="IPR027417">
    <property type="entry name" value="P-loop_NTPase"/>
</dbReference>
<organism evidence="3 5">
    <name type="scientific">Pandoraea fibrosis</name>
    <dbReference type="NCBI Taxonomy" id="1891094"/>
    <lineage>
        <taxon>Bacteria</taxon>
        <taxon>Pseudomonadati</taxon>
        <taxon>Pseudomonadota</taxon>
        <taxon>Betaproteobacteria</taxon>
        <taxon>Burkholderiales</taxon>
        <taxon>Burkholderiaceae</taxon>
        <taxon>Pandoraea</taxon>
    </lineage>
</organism>
<keyword evidence="3" id="KW-0540">Nuclease</keyword>
<dbReference type="EMBL" id="CP047385">
    <property type="protein sequence ID" value="QHF11212.1"/>
    <property type="molecule type" value="Genomic_DNA"/>
</dbReference>
<dbReference type="SUPFAM" id="SSF52540">
    <property type="entry name" value="P-loop containing nucleoside triphosphate hydrolases"/>
    <property type="match status" value="1"/>
</dbReference>
<evidence type="ECO:0000313" key="5">
    <source>
        <dbReference type="Proteomes" id="UP000382577"/>
    </source>
</evidence>
<dbReference type="InterPro" id="IPR051396">
    <property type="entry name" value="Bact_Antivir_Def_Nuclease"/>
</dbReference>
<feature type="domain" description="Endonuclease GajA/Old nuclease/RecF-like AAA" evidence="1">
    <location>
        <begin position="1"/>
        <end position="445"/>
    </location>
</feature>
<dbReference type="PANTHER" id="PTHR43581">
    <property type="entry name" value="ATP/GTP PHOSPHATASE"/>
    <property type="match status" value="1"/>
</dbReference>
<dbReference type="RefSeq" id="WP_039373235.1">
    <property type="nucleotide sequence ID" value="NZ_CABPRW010000007.1"/>
</dbReference>
<name>A0A5E4WNA4_9BURK</name>
<dbReference type="Proteomes" id="UP000382577">
    <property type="component" value="Unassembled WGS sequence"/>
</dbReference>
<accession>A0A5E4WNA4</accession>